<reference evidence="2 3" key="1">
    <citation type="submission" date="2019-09" db="EMBL/GenBank/DDBJ databases">
        <title>Distinct polysaccharide growth profiles of human intestinal Prevotella copri isolates.</title>
        <authorList>
            <person name="Fehlner-Peach H."/>
            <person name="Magnabosco C."/>
            <person name="Raghavan V."/>
            <person name="Scher J.U."/>
            <person name="Tett A."/>
            <person name="Cox L.M."/>
            <person name="Gottsegen C."/>
            <person name="Watters A."/>
            <person name="Wiltshire- Gordon J.D."/>
            <person name="Segata N."/>
            <person name="Bonneau R."/>
            <person name="Littman D.R."/>
        </authorList>
    </citation>
    <scope>NUCLEOTIDE SEQUENCE [LARGE SCALE GENOMIC DNA]</scope>
    <source>
        <strain evidence="3">iAQ1173</strain>
    </source>
</reference>
<evidence type="ECO:0000256" key="1">
    <source>
        <dbReference type="SAM" id="Phobius"/>
    </source>
</evidence>
<gene>
    <name evidence="2" type="ORF">F7D20_10915</name>
</gene>
<dbReference type="Proteomes" id="UP000384372">
    <property type="component" value="Unassembled WGS sequence"/>
</dbReference>
<comment type="caution">
    <text evidence="2">The sequence shown here is derived from an EMBL/GenBank/DDBJ whole genome shotgun (WGS) entry which is preliminary data.</text>
</comment>
<evidence type="ECO:0000313" key="2">
    <source>
        <dbReference type="EMBL" id="MQP12452.1"/>
    </source>
</evidence>
<feature type="transmembrane region" description="Helical" evidence="1">
    <location>
        <begin position="123"/>
        <end position="141"/>
    </location>
</feature>
<protein>
    <submittedName>
        <fullName evidence="2">Uncharacterized protein</fullName>
    </submittedName>
</protein>
<proteinExistence type="predicted"/>
<sequence>MKLTENPAKNRLLARLIAFILFLFLLLLSSCKTTSNTTDIVPVHSATHDTILLSKVKYDSIYIDRRQRIERKADTVFCDRVKIEFRYRLLRDTVYKTRTDTIPVVKQVPVVKKERYTPPFTKFLGYLGIIALGASVIVLLGKKLRS</sequence>
<accession>A0A6A7WDE1</accession>
<organism evidence="2 3">
    <name type="scientific">Segatella copri</name>
    <dbReference type="NCBI Taxonomy" id="165179"/>
    <lineage>
        <taxon>Bacteria</taxon>
        <taxon>Pseudomonadati</taxon>
        <taxon>Bacteroidota</taxon>
        <taxon>Bacteroidia</taxon>
        <taxon>Bacteroidales</taxon>
        <taxon>Prevotellaceae</taxon>
        <taxon>Segatella</taxon>
    </lineage>
</organism>
<name>A0A6A7WDE1_9BACT</name>
<dbReference type="AlphaFoldDB" id="A0A6A7WDE1"/>
<keyword evidence="1" id="KW-1133">Transmembrane helix</keyword>
<dbReference type="PROSITE" id="PS51257">
    <property type="entry name" value="PROKAR_LIPOPROTEIN"/>
    <property type="match status" value="1"/>
</dbReference>
<dbReference type="EMBL" id="VZAD01000082">
    <property type="protein sequence ID" value="MQP12452.1"/>
    <property type="molecule type" value="Genomic_DNA"/>
</dbReference>
<keyword evidence="1" id="KW-0472">Membrane</keyword>
<dbReference type="RefSeq" id="WP_158464058.1">
    <property type="nucleotide sequence ID" value="NZ_VZAD01000082.1"/>
</dbReference>
<evidence type="ECO:0000313" key="3">
    <source>
        <dbReference type="Proteomes" id="UP000384372"/>
    </source>
</evidence>
<keyword evidence="3" id="KW-1185">Reference proteome</keyword>
<keyword evidence="1" id="KW-0812">Transmembrane</keyword>